<gene>
    <name evidence="1" type="ORF">E4Z66_02370</name>
</gene>
<proteinExistence type="predicted"/>
<comment type="caution">
    <text evidence="1">The sequence shown here is derived from an EMBL/GenBank/DDBJ whole genome shotgun (WGS) entry which is preliminary data.</text>
</comment>
<evidence type="ECO:0000313" key="2">
    <source>
        <dbReference type="Proteomes" id="UP000306602"/>
    </source>
</evidence>
<dbReference type="AlphaFoldDB" id="A0A4S4NFQ2"/>
<name>A0A4S4NFQ2_9RHOB</name>
<evidence type="ECO:0000313" key="1">
    <source>
        <dbReference type="EMBL" id="THH38436.1"/>
    </source>
</evidence>
<dbReference type="OrthoDB" id="8479024at2"/>
<reference evidence="1 2" key="1">
    <citation type="submission" date="2019-04" db="EMBL/GenBank/DDBJ databases">
        <title>Shimia ponticola sp. nov., isolated from seawater.</title>
        <authorList>
            <person name="Kim Y.-O."/>
            <person name="Yoon J.-H."/>
        </authorList>
    </citation>
    <scope>NUCLEOTIDE SEQUENCE [LARGE SCALE GENOMIC DNA]</scope>
    <source>
        <strain evidence="1 2">MYP11</strain>
    </source>
</reference>
<dbReference type="EMBL" id="SRKY01000001">
    <property type="protein sequence ID" value="THH38436.1"/>
    <property type="molecule type" value="Genomic_DNA"/>
</dbReference>
<dbReference type="RefSeq" id="WP_136461328.1">
    <property type="nucleotide sequence ID" value="NZ_SRKY01000001.1"/>
</dbReference>
<sequence length="130" mass="14389">MLFWVILLLVVGLLAFIRLAPSDPARWHQPVTAQADKDMASGAIRVLPGDAATLARLKEIALQTPRTEVLAGSVEEGRITFVTRSKVMGFPDYTTADLQDEQLRLFARLRFGKSDLGVNAKRLEGWLAQL</sequence>
<dbReference type="Pfam" id="PF07386">
    <property type="entry name" value="DUF1499"/>
    <property type="match status" value="1"/>
</dbReference>
<dbReference type="Proteomes" id="UP000306602">
    <property type="component" value="Unassembled WGS sequence"/>
</dbReference>
<accession>A0A4S4NFQ2</accession>
<dbReference type="InterPro" id="IPR010865">
    <property type="entry name" value="DUF1499"/>
</dbReference>
<protein>
    <submittedName>
        <fullName evidence="1">DUF1499 domain-containing protein</fullName>
    </submittedName>
</protein>
<organism evidence="1 2">
    <name type="scientific">Aliishimia ponticola</name>
    <dbReference type="NCBI Taxonomy" id="2499833"/>
    <lineage>
        <taxon>Bacteria</taxon>
        <taxon>Pseudomonadati</taxon>
        <taxon>Pseudomonadota</taxon>
        <taxon>Alphaproteobacteria</taxon>
        <taxon>Rhodobacterales</taxon>
        <taxon>Paracoccaceae</taxon>
        <taxon>Aliishimia</taxon>
    </lineage>
</organism>
<keyword evidence="2" id="KW-1185">Reference proteome</keyword>